<evidence type="ECO:0000313" key="2">
    <source>
        <dbReference type="EMBL" id="MBO1317946.1"/>
    </source>
</evidence>
<evidence type="ECO:0000313" key="3">
    <source>
        <dbReference type="Proteomes" id="UP000664417"/>
    </source>
</evidence>
<evidence type="ECO:0000256" key="1">
    <source>
        <dbReference type="SAM" id="SignalP"/>
    </source>
</evidence>
<reference evidence="2" key="1">
    <citation type="submission" date="2021-03" db="EMBL/GenBank/DDBJ databases">
        <authorList>
            <person name="Wang G."/>
        </authorList>
    </citation>
    <scope>NUCLEOTIDE SEQUENCE</scope>
    <source>
        <strain evidence="2">KCTC 12899</strain>
    </source>
</reference>
<sequence>MWRHFFFWTTICLAAVSTLAGFQWLDAVALQTVRPCQAACPCDAPEPLVPLAVEPCQTACEEREAACDGAAEPAVAHIGDHLVPSMDTRPLLEPDQPTPPCPGDCPDCHCHAGVAIADLAETASPPMVSPLAAFIPEPHFGFSEGSVFELFRPPRLPNQPLI</sequence>
<name>A0A8J7U448_9BACT</name>
<dbReference type="Proteomes" id="UP000664417">
    <property type="component" value="Unassembled WGS sequence"/>
</dbReference>
<feature type="signal peptide" evidence="1">
    <location>
        <begin position="1"/>
        <end position="20"/>
    </location>
</feature>
<dbReference type="EMBL" id="JAFREP010000004">
    <property type="protein sequence ID" value="MBO1317946.1"/>
    <property type="molecule type" value="Genomic_DNA"/>
</dbReference>
<proteinExistence type="predicted"/>
<dbReference type="AlphaFoldDB" id="A0A8J7U448"/>
<dbReference type="RefSeq" id="WP_207857464.1">
    <property type="nucleotide sequence ID" value="NZ_JAFREP010000004.1"/>
</dbReference>
<comment type="caution">
    <text evidence="2">The sequence shown here is derived from an EMBL/GenBank/DDBJ whole genome shotgun (WGS) entry which is preliminary data.</text>
</comment>
<protein>
    <submittedName>
        <fullName evidence="2">Uncharacterized protein</fullName>
    </submittedName>
</protein>
<gene>
    <name evidence="2" type="ORF">J3U88_05690</name>
</gene>
<keyword evidence="1" id="KW-0732">Signal</keyword>
<accession>A0A8J7U448</accession>
<keyword evidence="3" id="KW-1185">Reference proteome</keyword>
<organism evidence="2 3">
    <name type="scientific">Acanthopleuribacter pedis</name>
    <dbReference type="NCBI Taxonomy" id="442870"/>
    <lineage>
        <taxon>Bacteria</taxon>
        <taxon>Pseudomonadati</taxon>
        <taxon>Acidobacteriota</taxon>
        <taxon>Holophagae</taxon>
        <taxon>Acanthopleuribacterales</taxon>
        <taxon>Acanthopleuribacteraceae</taxon>
        <taxon>Acanthopleuribacter</taxon>
    </lineage>
</organism>
<feature type="chain" id="PRO_5035261923" evidence="1">
    <location>
        <begin position="21"/>
        <end position="162"/>
    </location>
</feature>